<keyword evidence="1" id="KW-0732">Signal</keyword>
<name>A0A2M4CAB5_9DIPT</name>
<feature type="signal peptide" evidence="1">
    <location>
        <begin position="1"/>
        <end position="23"/>
    </location>
</feature>
<evidence type="ECO:0000313" key="2">
    <source>
        <dbReference type="EMBL" id="MBW61888.1"/>
    </source>
</evidence>
<accession>A0A2M4CAB5</accession>
<reference evidence="2" key="1">
    <citation type="submission" date="2018-01" db="EMBL/GenBank/DDBJ databases">
        <title>An insight into the sialome of Amazonian anophelines.</title>
        <authorList>
            <person name="Ribeiro J.M."/>
            <person name="Scarpassa V."/>
            <person name="Calvo E."/>
        </authorList>
    </citation>
    <scope>NUCLEOTIDE SEQUENCE</scope>
    <source>
        <tissue evidence="2">Salivary glands</tissue>
    </source>
</reference>
<dbReference type="AlphaFoldDB" id="A0A2M4CAB5"/>
<dbReference type="EMBL" id="GGFJ01012747">
    <property type="protein sequence ID" value="MBW61888.1"/>
    <property type="molecule type" value="Transcribed_RNA"/>
</dbReference>
<sequence length="95" mass="10515">MTMTMMMMVVTMMGILLLTGSLADDGFLGSSLRRTAITGKWLKRFHGCDTLDTHSKPLLGPVSSLFAAATLGPDIVDRRRRRRRPVALTLFCSSR</sequence>
<evidence type="ECO:0000256" key="1">
    <source>
        <dbReference type="SAM" id="SignalP"/>
    </source>
</evidence>
<feature type="chain" id="PRO_5014720898" evidence="1">
    <location>
        <begin position="24"/>
        <end position="95"/>
    </location>
</feature>
<protein>
    <submittedName>
        <fullName evidence="2">Putative secreted protein</fullName>
    </submittedName>
</protein>
<organism evidence="2">
    <name type="scientific">Anopheles marajoara</name>
    <dbReference type="NCBI Taxonomy" id="58244"/>
    <lineage>
        <taxon>Eukaryota</taxon>
        <taxon>Metazoa</taxon>
        <taxon>Ecdysozoa</taxon>
        <taxon>Arthropoda</taxon>
        <taxon>Hexapoda</taxon>
        <taxon>Insecta</taxon>
        <taxon>Pterygota</taxon>
        <taxon>Neoptera</taxon>
        <taxon>Endopterygota</taxon>
        <taxon>Diptera</taxon>
        <taxon>Nematocera</taxon>
        <taxon>Culicoidea</taxon>
        <taxon>Culicidae</taxon>
        <taxon>Anophelinae</taxon>
        <taxon>Anopheles</taxon>
    </lineage>
</organism>
<proteinExistence type="predicted"/>